<dbReference type="RefSeq" id="WP_010865498.1">
    <property type="nucleotide sequence ID" value="NZ_BDMD01000078.1"/>
</dbReference>
<evidence type="ECO:0000313" key="6">
    <source>
        <dbReference type="Proteomes" id="UP000291213"/>
    </source>
</evidence>
<gene>
    <name evidence="3" type="primary">rpl40e</name>
    <name evidence="5" type="ORF">apy_13490</name>
</gene>
<proteinExistence type="inferred from homology"/>
<keyword evidence="2 3" id="KW-0687">Ribonucleoprotein</keyword>
<comment type="caution">
    <text evidence="5">The sequence shown here is derived from an EMBL/GenBank/DDBJ whole genome shotgun (WGS) entry which is preliminary data.</text>
</comment>
<comment type="similarity">
    <text evidence="3">Belongs to the eukaryotic ribosomal protein eL40 family.</text>
</comment>
<dbReference type="GO" id="GO:0006412">
    <property type="term" value="P:translation"/>
    <property type="evidence" value="ECO:0007669"/>
    <property type="project" value="UniProtKB-UniRule"/>
</dbReference>
<dbReference type="PANTHER" id="PTHR39649:SF1">
    <property type="entry name" value="LARGE RIBOSOMAL SUBUNIT PROTEIN EL40"/>
    <property type="match status" value="1"/>
</dbReference>
<evidence type="ECO:0000256" key="2">
    <source>
        <dbReference type="ARBA" id="ARBA00023274"/>
    </source>
</evidence>
<accession>A0A401HB47</accession>
<dbReference type="GO" id="GO:0005840">
    <property type="term" value="C:ribosome"/>
    <property type="evidence" value="ECO:0007669"/>
    <property type="project" value="UniProtKB-KW"/>
</dbReference>
<dbReference type="PANTHER" id="PTHR39649">
    <property type="entry name" value="50S RIBOSOMAL PROTEIN L40E"/>
    <property type="match status" value="1"/>
</dbReference>
<dbReference type="InterPro" id="IPR001975">
    <property type="entry name" value="Ribosomal_eL40_dom"/>
</dbReference>
<evidence type="ECO:0000313" key="5">
    <source>
        <dbReference type="EMBL" id="GBF09624.1"/>
    </source>
</evidence>
<dbReference type="EMBL" id="BDMD01000078">
    <property type="protein sequence ID" value="GBF09624.1"/>
    <property type="molecule type" value="Genomic_DNA"/>
</dbReference>
<dbReference type="InterPro" id="IPR038587">
    <property type="entry name" value="Ribosomal_eL40_sf"/>
</dbReference>
<dbReference type="InterPro" id="IPR023657">
    <property type="entry name" value="Ribosomal_eL40_arc"/>
</dbReference>
<evidence type="ECO:0000256" key="3">
    <source>
        <dbReference type="HAMAP-Rule" id="MF_00788"/>
    </source>
</evidence>
<reference evidence="5 6" key="1">
    <citation type="submission" date="2017-02" db="EMBL/GenBank/DDBJ databases">
        <title>isolation and characterization of a novel temperate virus Aeropyrum globular virus 1 infecting hyperthermophilic archaeon Aeropyrum.</title>
        <authorList>
            <person name="Yumiya M."/>
            <person name="Yoshida T."/>
            <person name="Sako Y."/>
        </authorList>
    </citation>
    <scope>NUCLEOTIDE SEQUENCE [LARGE SCALE GENOMIC DNA]</scope>
    <source>
        <strain evidence="5 6">YK1-12-2013</strain>
    </source>
</reference>
<dbReference type="HAMAP" id="MF_00788">
    <property type="entry name" value="Ribosomal_eL40"/>
    <property type="match status" value="1"/>
</dbReference>
<dbReference type="InterPro" id="IPR011332">
    <property type="entry name" value="Ribosomal_zn-bd"/>
</dbReference>
<protein>
    <recommendedName>
        <fullName evidence="3">Large ribosomal subunit protein eL40</fullName>
    </recommendedName>
</protein>
<evidence type="ECO:0000256" key="1">
    <source>
        <dbReference type="ARBA" id="ARBA00022980"/>
    </source>
</evidence>
<dbReference type="Proteomes" id="UP000291213">
    <property type="component" value="Unassembled WGS sequence"/>
</dbReference>
<organism evidence="5 6">
    <name type="scientific">Aeropyrum pernix</name>
    <dbReference type="NCBI Taxonomy" id="56636"/>
    <lineage>
        <taxon>Archaea</taxon>
        <taxon>Thermoproteota</taxon>
        <taxon>Thermoprotei</taxon>
        <taxon>Desulfurococcales</taxon>
        <taxon>Desulfurococcaceae</taxon>
        <taxon>Aeropyrum</taxon>
    </lineage>
</organism>
<dbReference type="GO" id="GO:0003735">
    <property type="term" value="F:structural constituent of ribosome"/>
    <property type="evidence" value="ECO:0007669"/>
    <property type="project" value="InterPro"/>
</dbReference>
<evidence type="ECO:0000259" key="4">
    <source>
        <dbReference type="SMART" id="SM01377"/>
    </source>
</evidence>
<dbReference type="Gene3D" id="4.10.1060.50">
    <property type="match status" value="1"/>
</dbReference>
<dbReference type="SMART" id="SM01377">
    <property type="entry name" value="Ribosomal_L40e"/>
    <property type="match status" value="1"/>
</dbReference>
<feature type="domain" description="Large ribosomal subunit protein eL40" evidence="4">
    <location>
        <begin position="3"/>
        <end position="50"/>
    </location>
</feature>
<dbReference type="Pfam" id="PF01020">
    <property type="entry name" value="Ribosomal_L40e"/>
    <property type="match status" value="1"/>
</dbReference>
<dbReference type="OMA" id="FQYKICR"/>
<name>A0A401HB47_AERPX</name>
<dbReference type="GeneID" id="17109650"/>
<dbReference type="AlphaFoldDB" id="A0A401HB47"/>
<keyword evidence="1 3" id="KW-0689">Ribosomal protein</keyword>
<dbReference type="SUPFAM" id="SSF57829">
    <property type="entry name" value="Zn-binding ribosomal proteins"/>
    <property type="match status" value="1"/>
</dbReference>
<dbReference type="GO" id="GO:1990904">
    <property type="term" value="C:ribonucleoprotein complex"/>
    <property type="evidence" value="ECO:0007669"/>
    <property type="project" value="UniProtKB-KW"/>
</dbReference>
<dbReference type="NCBIfam" id="NF003161">
    <property type="entry name" value="PRK04136.1"/>
    <property type="match status" value="1"/>
</dbReference>
<sequence>MPITDPELVAIFEKRVLNKKVCRRCGALNPMSATKCRRCRSKNLRPKKKK</sequence>
<dbReference type="SMR" id="A0A401HB47"/>
<dbReference type="OrthoDB" id="45138at2157"/>